<sequence>MSNLINQYINFKNGVITYNELSELDLEKTLKEQIDLLKEDMLQVEYKNNILLDVGWFPSFSLKGSFRITIVQNFDWESPLRLKKTKKLNELIEILNSEAALLSTHDSGAGS</sequence>
<dbReference type="AlphaFoldDB" id="A0A2P8HMW7"/>
<gene>
    <name evidence="1" type="ORF">CLV51_102403</name>
</gene>
<evidence type="ECO:0000313" key="1">
    <source>
        <dbReference type="EMBL" id="PSL47546.1"/>
    </source>
</evidence>
<reference evidence="1 2" key="1">
    <citation type="submission" date="2018-03" db="EMBL/GenBank/DDBJ databases">
        <title>Genomic Encyclopedia of Archaeal and Bacterial Type Strains, Phase II (KMG-II): from individual species to whole genera.</title>
        <authorList>
            <person name="Goeker M."/>
        </authorList>
    </citation>
    <scope>NUCLEOTIDE SEQUENCE [LARGE SCALE GENOMIC DNA]</scope>
    <source>
        <strain evidence="1 2">DSM 24859</strain>
    </source>
</reference>
<comment type="caution">
    <text evidence="1">The sequence shown here is derived from an EMBL/GenBank/DDBJ whole genome shotgun (WGS) entry which is preliminary data.</text>
</comment>
<accession>A0A2P8HMW7</accession>
<proteinExistence type="predicted"/>
<evidence type="ECO:0000313" key="2">
    <source>
        <dbReference type="Proteomes" id="UP000240971"/>
    </source>
</evidence>
<name>A0A2P8HMW7_CHINA</name>
<organism evidence="1 2">
    <name type="scientific">Chitinophaga niastensis</name>
    <dbReference type="NCBI Taxonomy" id="536980"/>
    <lineage>
        <taxon>Bacteria</taxon>
        <taxon>Pseudomonadati</taxon>
        <taxon>Bacteroidota</taxon>
        <taxon>Chitinophagia</taxon>
        <taxon>Chitinophagales</taxon>
        <taxon>Chitinophagaceae</taxon>
        <taxon>Chitinophaga</taxon>
    </lineage>
</organism>
<keyword evidence="2" id="KW-1185">Reference proteome</keyword>
<dbReference type="OrthoDB" id="2652925at2"/>
<dbReference type="EMBL" id="PYAW01000002">
    <property type="protein sequence ID" value="PSL47546.1"/>
    <property type="molecule type" value="Genomic_DNA"/>
</dbReference>
<dbReference type="Proteomes" id="UP000240971">
    <property type="component" value="Unassembled WGS sequence"/>
</dbReference>
<protein>
    <submittedName>
        <fullName evidence="1">Uncharacterized protein</fullName>
    </submittedName>
</protein>
<dbReference type="RefSeq" id="WP_106527991.1">
    <property type="nucleotide sequence ID" value="NZ_PYAW01000002.1"/>
</dbReference>